<evidence type="ECO:0000256" key="1">
    <source>
        <dbReference type="ARBA" id="ARBA00005432"/>
    </source>
</evidence>
<dbReference type="NCBIfam" id="TIGR00055">
    <property type="entry name" value="uppS"/>
    <property type="match status" value="1"/>
</dbReference>
<dbReference type="InterPro" id="IPR001441">
    <property type="entry name" value="UPP_synth-like"/>
</dbReference>
<dbReference type="GO" id="GO:1904423">
    <property type="term" value="C:dehydrodolichyl diphosphate synthase complex"/>
    <property type="evidence" value="ECO:0007669"/>
    <property type="project" value="TreeGrafter"/>
</dbReference>
<dbReference type="InterPro" id="IPR036424">
    <property type="entry name" value="UPP_synth-like_sf"/>
</dbReference>
<comment type="similarity">
    <text evidence="1 3">Belongs to the UPP synthase family.</text>
</comment>
<gene>
    <name evidence="4" type="ORF">AKO1_009481</name>
</gene>
<name>A0AAW2ZKS9_9EUKA</name>
<keyword evidence="5" id="KW-1185">Reference proteome</keyword>
<keyword evidence="2 3" id="KW-0808">Transferase</keyword>
<dbReference type="PROSITE" id="PS01066">
    <property type="entry name" value="UPP_SYNTHASE"/>
    <property type="match status" value="1"/>
</dbReference>
<dbReference type="GO" id="GO:0005783">
    <property type="term" value="C:endoplasmic reticulum"/>
    <property type="evidence" value="ECO:0007669"/>
    <property type="project" value="TreeGrafter"/>
</dbReference>
<dbReference type="PANTHER" id="PTHR10291">
    <property type="entry name" value="DEHYDRODOLICHYL DIPHOSPHATE SYNTHASE FAMILY MEMBER"/>
    <property type="match status" value="1"/>
</dbReference>
<dbReference type="Gene3D" id="3.40.1180.10">
    <property type="entry name" value="Decaprenyl diphosphate synthase-like"/>
    <property type="match status" value="1"/>
</dbReference>
<dbReference type="GO" id="GO:0016094">
    <property type="term" value="P:polyprenol biosynthetic process"/>
    <property type="evidence" value="ECO:0007669"/>
    <property type="project" value="TreeGrafter"/>
</dbReference>
<evidence type="ECO:0000313" key="4">
    <source>
        <dbReference type="EMBL" id="KAL0490421.1"/>
    </source>
</evidence>
<reference evidence="4 5" key="1">
    <citation type="submission" date="2024-03" db="EMBL/GenBank/DDBJ databases">
        <title>The Acrasis kona genome and developmental transcriptomes reveal deep origins of eukaryotic multicellular pathways.</title>
        <authorList>
            <person name="Sheikh S."/>
            <person name="Fu C.-J."/>
            <person name="Brown M.W."/>
            <person name="Baldauf S.L."/>
        </authorList>
    </citation>
    <scope>NUCLEOTIDE SEQUENCE [LARGE SCALE GENOMIC DNA]</scope>
    <source>
        <strain evidence="4 5">ATCC MYA-3509</strain>
    </source>
</reference>
<dbReference type="SUPFAM" id="SSF64005">
    <property type="entry name" value="Undecaprenyl diphosphate synthase"/>
    <property type="match status" value="1"/>
</dbReference>
<dbReference type="Pfam" id="PF01255">
    <property type="entry name" value="Prenyltransf"/>
    <property type="match status" value="1"/>
</dbReference>
<organism evidence="4 5">
    <name type="scientific">Acrasis kona</name>
    <dbReference type="NCBI Taxonomy" id="1008807"/>
    <lineage>
        <taxon>Eukaryota</taxon>
        <taxon>Discoba</taxon>
        <taxon>Heterolobosea</taxon>
        <taxon>Tetramitia</taxon>
        <taxon>Eutetramitia</taxon>
        <taxon>Acrasidae</taxon>
        <taxon>Acrasis</taxon>
    </lineage>
</organism>
<dbReference type="GO" id="GO:0005811">
    <property type="term" value="C:lipid droplet"/>
    <property type="evidence" value="ECO:0007669"/>
    <property type="project" value="TreeGrafter"/>
</dbReference>
<evidence type="ECO:0000256" key="3">
    <source>
        <dbReference type="RuleBase" id="RU363018"/>
    </source>
</evidence>
<dbReference type="CDD" id="cd00475">
    <property type="entry name" value="Cis_IPPS"/>
    <property type="match status" value="1"/>
</dbReference>
<comment type="caution">
    <text evidence="4">The sequence shown here is derived from an EMBL/GenBank/DDBJ whole genome shotgun (WGS) entry which is preliminary data.</text>
</comment>
<dbReference type="InterPro" id="IPR018520">
    <property type="entry name" value="UPP_synth-like_CS"/>
</dbReference>
<dbReference type="GO" id="GO:0016020">
    <property type="term" value="C:membrane"/>
    <property type="evidence" value="ECO:0007669"/>
    <property type="project" value="TreeGrafter"/>
</dbReference>
<dbReference type="EMBL" id="JAOPGA020001688">
    <property type="protein sequence ID" value="KAL0490421.1"/>
    <property type="molecule type" value="Genomic_DNA"/>
</dbReference>
<dbReference type="HAMAP" id="MF_01139">
    <property type="entry name" value="ISPT"/>
    <property type="match status" value="1"/>
</dbReference>
<proteinExistence type="inferred from homology"/>
<dbReference type="GO" id="GO:0045547">
    <property type="term" value="F:ditrans,polycis-polyprenyl diphosphate synthase [(2E,6E)-farnesyl diphosphate specific] activity"/>
    <property type="evidence" value="ECO:0007669"/>
    <property type="project" value="TreeGrafter"/>
</dbReference>
<evidence type="ECO:0000313" key="5">
    <source>
        <dbReference type="Proteomes" id="UP001431209"/>
    </source>
</evidence>
<dbReference type="Proteomes" id="UP001431209">
    <property type="component" value="Unassembled WGS sequence"/>
</dbReference>
<sequence length="287" mass="33744">MFIISWIYKKIVTIIHTIILYSLRFGPIPQHIAIIMDGNRRWAEKHHLDKKDGHASGYIKIEETLDWCEKLGVKAITVFAFSIDNFKRTESEVDALMKLAEDKFVNMLVKNSSLLDKHNCAVKVLGKWELLPDFVRNAATKVIEYSGKYNNMYMNFCFPYTATEEITQSIQKVVLHRINTNHDSETHEKTSILKDLEDNMYTKHCPPLDLVIRTSGERRLSDFLTWQSTSSAVFSFEQVLWPDFSLWNLFSDVLNYQRSYPEIKKYREQMKKLTERTERIEMSESTH</sequence>
<dbReference type="PANTHER" id="PTHR10291:SF43">
    <property type="entry name" value="DEHYDRODOLICHYL DIPHOSPHATE SYNTHASE COMPLEX SUBUNIT DHDDS"/>
    <property type="match status" value="1"/>
</dbReference>
<protein>
    <recommendedName>
        <fullName evidence="3">Alkyl transferase</fullName>
        <ecNumber evidence="3">2.5.1.-</ecNumber>
    </recommendedName>
</protein>
<evidence type="ECO:0000256" key="2">
    <source>
        <dbReference type="ARBA" id="ARBA00022679"/>
    </source>
</evidence>
<accession>A0AAW2ZKS9</accession>
<dbReference type="EC" id="2.5.1.-" evidence="3"/>
<dbReference type="AlphaFoldDB" id="A0AAW2ZKS9"/>